<dbReference type="AlphaFoldDB" id="L1JLD2"/>
<accession>L1JLD2</accession>
<dbReference type="GO" id="GO:0000978">
    <property type="term" value="F:RNA polymerase II cis-regulatory region sequence-specific DNA binding"/>
    <property type="evidence" value="ECO:0007669"/>
    <property type="project" value="TreeGrafter"/>
</dbReference>
<evidence type="ECO:0000259" key="4">
    <source>
        <dbReference type="PROSITE" id="PS50090"/>
    </source>
</evidence>
<dbReference type="OMA" id="CKERFMN"/>
<evidence type="ECO:0000313" key="7">
    <source>
        <dbReference type="EnsemblProtists" id="EKX48900"/>
    </source>
</evidence>
<dbReference type="EMBL" id="JH992984">
    <property type="protein sequence ID" value="EKX48900.1"/>
    <property type="molecule type" value="Genomic_DNA"/>
</dbReference>
<dbReference type="EnsemblProtists" id="EKX48900">
    <property type="protein sequence ID" value="EKX48900"/>
    <property type="gene ID" value="GUITHDRAFT_68537"/>
</dbReference>
<reference evidence="7" key="3">
    <citation type="submission" date="2015-06" db="UniProtKB">
        <authorList>
            <consortium name="EnsemblProtists"/>
        </authorList>
    </citation>
    <scope>IDENTIFICATION</scope>
</reference>
<feature type="region of interest" description="Disordered" evidence="3">
    <location>
        <begin position="137"/>
        <end position="160"/>
    </location>
</feature>
<evidence type="ECO:0000259" key="5">
    <source>
        <dbReference type="PROSITE" id="PS51294"/>
    </source>
</evidence>
<dbReference type="PANTHER" id="PTHR45614">
    <property type="entry name" value="MYB PROTEIN-RELATED"/>
    <property type="match status" value="1"/>
</dbReference>
<dbReference type="SMART" id="SM00717">
    <property type="entry name" value="SANT"/>
    <property type="match status" value="2"/>
</dbReference>
<evidence type="ECO:0000256" key="3">
    <source>
        <dbReference type="SAM" id="MobiDB-lite"/>
    </source>
</evidence>
<sequence length="160" mass="18287">MFNGRKSSKRTKQTTVKGPWGKDEDDVVIRLVGQYGPKRWSLIASNLPGRTGKQCRERWHNQLDPNIKREEWTEEEDRILIDAHKKASSLLAFGNHWVGISKLLPGRTDNAIKNRWNSTMSKMNLLCCCCSSHSGQKNERCHPPSPRSSHPAARSKRLQV</sequence>
<reference evidence="8" key="2">
    <citation type="submission" date="2012-11" db="EMBL/GenBank/DDBJ databases">
        <authorList>
            <person name="Kuo A."/>
            <person name="Curtis B.A."/>
            <person name="Tanifuji G."/>
            <person name="Burki F."/>
            <person name="Gruber A."/>
            <person name="Irimia M."/>
            <person name="Maruyama S."/>
            <person name="Arias M.C."/>
            <person name="Ball S.G."/>
            <person name="Gile G.H."/>
            <person name="Hirakawa Y."/>
            <person name="Hopkins J.F."/>
            <person name="Rensing S.A."/>
            <person name="Schmutz J."/>
            <person name="Symeonidi A."/>
            <person name="Elias M."/>
            <person name="Eveleigh R.J."/>
            <person name="Herman E.K."/>
            <person name="Klute M.J."/>
            <person name="Nakayama T."/>
            <person name="Obornik M."/>
            <person name="Reyes-Prieto A."/>
            <person name="Armbrust E.V."/>
            <person name="Aves S.J."/>
            <person name="Beiko R.G."/>
            <person name="Coutinho P."/>
            <person name="Dacks J.B."/>
            <person name="Durnford D.G."/>
            <person name="Fast N.M."/>
            <person name="Green B.R."/>
            <person name="Grisdale C."/>
            <person name="Hempe F."/>
            <person name="Henrissat B."/>
            <person name="Hoppner M.P."/>
            <person name="Ishida K.-I."/>
            <person name="Kim E."/>
            <person name="Koreny L."/>
            <person name="Kroth P.G."/>
            <person name="Liu Y."/>
            <person name="Malik S.-B."/>
            <person name="Maier U.G."/>
            <person name="McRose D."/>
            <person name="Mock T."/>
            <person name="Neilson J.A."/>
            <person name="Onodera N.T."/>
            <person name="Poole A.M."/>
            <person name="Pritham E.J."/>
            <person name="Richards T.A."/>
            <person name="Rocap G."/>
            <person name="Roy S.W."/>
            <person name="Sarai C."/>
            <person name="Schaack S."/>
            <person name="Shirato S."/>
            <person name="Slamovits C.H."/>
            <person name="Spencer D.F."/>
            <person name="Suzuki S."/>
            <person name="Worden A.Z."/>
            <person name="Zauner S."/>
            <person name="Barry K."/>
            <person name="Bell C."/>
            <person name="Bharti A.K."/>
            <person name="Crow J.A."/>
            <person name="Grimwood J."/>
            <person name="Kramer R."/>
            <person name="Lindquist E."/>
            <person name="Lucas S."/>
            <person name="Salamov A."/>
            <person name="McFadden G.I."/>
            <person name="Lane C.E."/>
            <person name="Keeling P.J."/>
            <person name="Gray M.W."/>
            <person name="Grigoriev I.V."/>
            <person name="Archibald J.M."/>
        </authorList>
    </citation>
    <scope>NUCLEOTIDE SEQUENCE</scope>
    <source>
        <strain evidence="8">CCMP2712</strain>
    </source>
</reference>
<dbReference type="CDD" id="cd00167">
    <property type="entry name" value="SANT"/>
    <property type="match status" value="2"/>
</dbReference>
<dbReference type="Pfam" id="PF13921">
    <property type="entry name" value="Myb_DNA-bind_6"/>
    <property type="match status" value="1"/>
</dbReference>
<dbReference type="RefSeq" id="XP_005835880.1">
    <property type="nucleotide sequence ID" value="XM_005835823.1"/>
</dbReference>
<dbReference type="InterPro" id="IPR017930">
    <property type="entry name" value="Myb_dom"/>
</dbReference>
<evidence type="ECO:0000256" key="2">
    <source>
        <dbReference type="ARBA" id="ARBA00023125"/>
    </source>
</evidence>
<proteinExistence type="predicted"/>
<dbReference type="eggNOG" id="KOG0048">
    <property type="taxonomic scope" value="Eukaryota"/>
</dbReference>
<feature type="domain" description="HTH myb-type" evidence="5">
    <location>
        <begin position="12"/>
        <end position="67"/>
    </location>
</feature>
<dbReference type="GeneID" id="17305371"/>
<evidence type="ECO:0000313" key="6">
    <source>
        <dbReference type="EMBL" id="EKX48900.1"/>
    </source>
</evidence>
<dbReference type="InterPro" id="IPR050560">
    <property type="entry name" value="MYB_TF"/>
</dbReference>
<evidence type="ECO:0000256" key="1">
    <source>
        <dbReference type="ARBA" id="ARBA00022737"/>
    </source>
</evidence>
<dbReference type="OrthoDB" id="2143914at2759"/>
<dbReference type="PROSITE" id="PS51294">
    <property type="entry name" value="HTH_MYB"/>
    <property type="match status" value="2"/>
</dbReference>
<feature type="domain" description="HTH myb-type" evidence="5">
    <location>
        <begin position="68"/>
        <end position="124"/>
    </location>
</feature>
<dbReference type="InterPro" id="IPR001005">
    <property type="entry name" value="SANT/Myb"/>
</dbReference>
<gene>
    <name evidence="6" type="ORF">GUITHDRAFT_68537</name>
</gene>
<dbReference type="Gene3D" id="1.10.10.60">
    <property type="entry name" value="Homeodomain-like"/>
    <property type="match status" value="2"/>
</dbReference>
<dbReference type="KEGG" id="gtt:GUITHDRAFT_68537"/>
<dbReference type="HOGENOM" id="CLU_028567_26_4_1"/>
<keyword evidence="8" id="KW-1185">Reference proteome</keyword>
<keyword evidence="2" id="KW-0238">DNA-binding</keyword>
<dbReference type="Proteomes" id="UP000011087">
    <property type="component" value="Unassembled WGS sequence"/>
</dbReference>
<dbReference type="FunFam" id="1.10.10.60:FF:000010">
    <property type="entry name" value="Transcriptional activator Myb isoform A"/>
    <property type="match status" value="1"/>
</dbReference>
<dbReference type="PaxDb" id="55529-EKX48900"/>
<name>L1JLD2_GUITC</name>
<feature type="domain" description="Myb-like" evidence="4">
    <location>
        <begin position="64"/>
        <end position="120"/>
    </location>
</feature>
<protein>
    <submittedName>
        <fullName evidence="6 7">Uncharacterized protein</fullName>
    </submittedName>
</protein>
<organism evidence="6">
    <name type="scientific">Guillardia theta (strain CCMP2712)</name>
    <name type="common">Cryptophyte</name>
    <dbReference type="NCBI Taxonomy" id="905079"/>
    <lineage>
        <taxon>Eukaryota</taxon>
        <taxon>Cryptophyceae</taxon>
        <taxon>Pyrenomonadales</taxon>
        <taxon>Geminigeraceae</taxon>
        <taxon>Guillardia</taxon>
    </lineage>
</organism>
<dbReference type="PROSITE" id="PS50090">
    <property type="entry name" value="MYB_LIKE"/>
    <property type="match status" value="2"/>
</dbReference>
<dbReference type="GO" id="GO:0005634">
    <property type="term" value="C:nucleus"/>
    <property type="evidence" value="ECO:0007669"/>
    <property type="project" value="TreeGrafter"/>
</dbReference>
<evidence type="ECO:0000313" key="8">
    <source>
        <dbReference type="Proteomes" id="UP000011087"/>
    </source>
</evidence>
<reference evidence="6 8" key="1">
    <citation type="journal article" date="2012" name="Nature">
        <title>Algal genomes reveal evolutionary mosaicism and the fate of nucleomorphs.</title>
        <authorList>
            <consortium name="DOE Joint Genome Institute"/>
            <person name="Curtis B.A."/>
            <person name="Tanifuji G."/>
            <person name="Burki F."/>
            <person name="Gruber A."/>
            <person name="Irimia M."/>
            <person name="Maruyama S."/>
            <person name="Arias M.C."/>
            <person name="Ball S.G."/>
            <person name="Gile G.H."/>
            <person name="Hirakawa Y."/>
            <person name="Hopkins J.F."/>
            <person name="Kuo A."/>
            <person name="Rensing S.A."/>
            <person name="Schmutz J."/>
            <person name="Symeonidi A."/>
            <person name="Elias M."/>
            <person name="Eveleigh R.J."/>
            <person name="Herman E.K."/>
            <person name="Klute M.J."/>
            <person name="Nakayama T."/>
            <person name="Obornik M."/>
            <person name="Reyes-Prieto A."/>
            <person name="Armbrust E.V."/>
            <person name="Aves S.J."/>
            <person name="Beiko R.G."/>
            <person name="Coutinho P."/>
            <person name="Dacks J.B."/>
            <person name="Durnford D.G."/>
            <person name="Fast N.M."/>
            <person name="Green B.R."/>
            <person name="Grisdale C.J."/>
            <person name="Hempel F."/>
            <person name="Henrissat B."/>
            <person name="Hoppner M.P."/>
            <person name="Ishida K."/>
            <person name="Kim E."/>
            <person name="Koreny L."/>
            <person name="Kroth P.G."/>
            <person name="Liu Y."/>
            <person name="Malik S.B."/>
            <person name="Maier U.G."/>
            <person name="McRose D."/>
            <person name="Mock T."/>
            <person name="Neilson J.A."/>
            <person name="Onodera N.T."/>
            <person name="Poole A.M."/>
            <person name="Pritham E.J."/>
            <person name="Richards T.A."/>
            <person name="Rocap G."/>
            <person name="Roy S.W."/>
            <person name="Sarai C."/>
            <person name="Schaack S."/>
            <person name="Shirato S."/>
            <person name="Slamovits C.H."/>
            <person name="Spencer D.F."/>
            <person name="Suzuki S."/>
            <person name="Worden A.Z."/>
            <person name="Zauner S."/>
            <person name="Barry K."/>
            <person name="Bell C."/>
            <person name="Bharti A.K."/>
            <person name="Crow J.A."/>
            <person name="Grimwood J."/>
            <person name="Kramer R."/>
            <person name="Lindquist E."/>
            <person name="Lucas S."/>
            <person name="Salamov A."/>
            <person name="McFadden G.I."/>
            <person name="Lane C.E."/>
            <person name="Keeling P.J."/>
            <person name="Gray M.W."/>
            <person name="Grigoriev I.V."/>
            <person name="Archibald J.M."/>
        </authorList>
    </citation>
    <scope>NUCLEOTIDE SEQUENCE</scope>
    <source>
        <strain evidence="6 8">CCMP2712</strain>
    </source>
</reference>
<dbReference type="InterPro" id="IPR009057">
    <property type="entry name" value="Homeodomain-like_sf"/>
</dbReference>
<dbReference type="GO" id="GO:0000981">
    <property type="term" value="F:DNA-binding transcription factor activity, RNA polymerase II-specific"/>
    <property type="evidence" value="ECO:0007669"/>
    <property type="project" value="TreeGrafter"/>
</dbReference>
<dbReference type="SUPFAM" id="SSF46689">
    <property type="entry name" value="Homeodomain-like"/>
    <property type="match status" value="1"/>
</dbReference>
<dbReference type="PANTHER" id="PTHR45614:SF25">
    <property type="entry name" value="MYB PROTEIN"/>
    <property type="match status" value="1"/>
</dbReference>
<feature type="domain" description="Myb-like" evidence="4">
    <location>
        <begin position="12"/>
        <end position="63"/>
    </location>
</feature>
<keyword evidence="1" id="KW-0677">Repeat</keyword>